<dbReference type="InterPro" id="IPR001387">
    <property type="entry name" value="Cro/C1-type_HTH"/>
</dbReference>
<dbReference type="EMBL" id="CP000542">
    <property type="protein sequence ID" value="ABM58768.1"/>
    <property type="molecule type" value="Genomic_DNA"/>
</dbReference>
<dbReference type="InterPro" id="IPR011051">
    <property type="entry name" value="RmlC_Cupin_sf"/>
</dbReference>
<dbReference type="SUPFAM" id="SSF51182">
    <property type="entry name" value="RmlC-like cupins"/>
    <property type="match status" value="1"/>
</dbReference>
<protein>
    <submittedName>
        <fullName evidence="3">Transcriptional regulator, XRE family</fullName>
    </submittedName>
</protein>
<dbReference type="CDD" id="cd02209">
    <property type="entry name" value="cupin_XRE_C"/>
    <property type="match status" value="1"/>
</dbReference>
<dbReference type="GeneID" id="76461504"/>
<dbReference type="InterPro" id="IPR050807">
    <property type="entry name" value="TransReg_Diox_bact_type"/>
</dbReference>
<name>A1WMB1_VEREI</name>
<dbReference type="eggNOG" id="COG0662">
    <property type="taxonomic scope" value="Bacteria"/>
</dbReference>
<evidence type="ECO:0000313" key="4">
    <source>
        <dbReference type="Proteomes" id="UP000000374"/>
    </source>
</evidence>
<gene>
    <name evidence="3" type="ordered locus">Veis_3035</name>
</gene>
<reference evidence="4" key="1">
    <citation type="submission" date="2006-12" db="EMBL/GenBank/DDBJ databases">
        <title>Complete sequence of chromosome 1 of Verminephrobacter eiseniae EF01-2.</title>
        <authorList>
            <person name="Copeland A."/>
            <person name="Lucas S."/>
            <person name="Lapidus A."/>
            <person name="Barry K."/>
            <person name="Detter J.C."/>
            <person name="Glavina del Rio T."/>
            <person name="Dalin E."/>
            <person name="Tice H."/>
            <person name="Pitluck S."/>
            <person name="Chertkov O."/>
            <person name="Brettin T."/>
            <person name="Bruce D."/>
            <person name="Han C."/>
            <person name="Tapia R."/>
            <person name="Gilna P."/>
            <person name="Schmutz J."/>
            <person name="Larimer F."/>
            <person name="Land M."/>
            <person name="Hauser L."/>
            <person name="Kyrpides N."/>
            <person name="Kim E."/>
            <person name="Stahl D."/>
            <person name="Richardson P."/>
        </authorList>
    </citation>
    <scope>NUCLEOTIDE SEQUENCE [LARGE SCALE GENOMIC DNA]</scope>
    <source>
        <strain evidence="4">EF01-2</strain>
    </source>
</reference>
<dbReference type="STRING" id="391735.Veis_3035"/>
<dbReference type="PANTHER" id="PTHR46797:SF1">
    <property type="entry name" value="METHYLPHOSPHONATE SYNTHASE"/>
    <property type="match status" value="1"/>
</dbReference>
<proteinExistence type="predicted"/>
<dbReference type="Gene3D" id="2.60.120.10">
    <property type="entry name" value="Jelly Rolls"/>
    <property type="match status" value="1"/>
</dbReference>
<evidence type="ECO:0000259" key="2">
    <source>
        <dbReference type="PROSITE" id="PS50943"/>
    </source>
</evidence>
<dbReference type="GO" id="GO:0005829">
    <property type="term" value="C:cytosol"/>
    <property type="evidence" value="ECO:0007669"/>
    <property type="project" value="TreeGrafter"/>
</dbReference>
<dbReference type="AlphaFoldDB" id="A1WMB1"/>
<evidence type="ECO:0000256" key="1">
    <source>
        <dbReference type="ARBA" id="ARBA00023125"/>
    </source>
</evidence>
<dbReference type="CDD" id="cd00093">
    <property type="entry name" value="HTH_XRE"/>
    <property type="match status" value="1"/>
</dbReference>
<feature type="domain" description="HTH cro/C1-type" evidence="2">
    <location>
        <begin position="28"/>
        <end position="82"/>
    </location>
</feature>
<evidence type="ECO:0000313" key="3">
    <source>
        <dbReference type="EMBL" id="ABM58768.1"/>
    </source>
</evidence>
<dbReference type="SUPFAM" id="SSF47413">
    <property type="entry name" value="lambda repressor-like DNA-binding domains"/>
    <property type="match status" value="1"/>
</dbReference>
<dbReference type="Pfam" id="PF07883">
    <property type="entry name" value="Cupin_2"/>
    <property type="match status" value="1"/>
</dbReference>
<dbReference type="HOGENOM" id="CLU_085376_3_1_4"/>
<dbReference type="Gene3D" id="1.10.260.40">
    <property type="entry name" value="lambda repressor-like DNA-binding domains"/>
    <property type="match status" value="1"/>
</dbReference>
<organism evidence="3 4">
    <name type="scientific">Verminephrobacter eiseniae (strain EF01-2)</name>
    <dbReference type="NCBI Taxonomy" id="391735"/>
    <lineage>
        <taxon>Bacteria</taxon>
        <taxon>Pseudomonadati</taxon>
        <taxon>Pseudomonadota</taxon>
        <taxon>Betaproteobacteria</taxon>
        <taxon>Burkholderiales</taxon>
        <taxon>Comamonadaceae</taxon>
        <taxon>Verminephrobacter</taxon>
    </lineage>
</organism>
<dbReference type="GO" id="GO:0003700">
    <property type="term" value="F:DNA-binding transcription factor activity"/>
    <property type="evidence" value="ECO:0007669"/>
    <property type="project" value="TreeGrafter"/>
</dbReference>
<dbReference type="Pfam" id="PF01381">
    <property type="entry name" value="HTH_3"/>
    <property type="match status" value="1"/>
</dbReference>
<accession>A1WMB1</accession>
<sequence>MPAPTLEPMENSNGTSAPALEESVGAAIRELRLREGLTIAQVSEQAGISRGMLSKIETGSTMAGLDTLARIARTLGVAMSALFGKYDASAAMAQHVKRGAGMEVVRRGTKSGHSYHLLAYGQGPVKWFEPFLITMADDSQRYPSFQHPGTEFLYMLEGVIEYRCGQQTYVLEPGDALSFDGQALHGPENLMQCPIRFLSIIIYPRSAE</sequence>
<dbReference type="Proteomes" id="UP000000374">
    <property type="component" value="Chromosome"/>
</dbReference>
<dbReference type="SMART" id="SM00530">
    <property type="entry name" value="HTH_XRE"/>
    <property type="match status" value="1"/>
</dbReference>
<dbReference type="KEGG" id="vei:Veis_3035"/>
<dbReference type="RefSeq" id="WP_011810763.1">
    <property type="nucleotide sequence ID" value="NC_008786.1"/>
</dbReference>
<dbReference type="eggNOG" id="COG1396">
    <property type="taxonomic scope" value="Bacteria"/>
</dbReference>
<dbReference type="PROSITE" id="PS50943">
    <property type="entry name" value="HTH_CROC1"/>
    <property type="match status" value="1"/>
</dbReference>
<dbReference type="PANTHER" id="PTHR46797">
    <property type="entry name" value="HTH-TYPE TRANSCRIPTIONAL REGULATOR"/>
    <property type="match status" value="1"/>
</dbReference>
<dbReference type="InterPro" id="IPR010982">
    <property type="entry name" value="Lambda_DNA-bd_dom_sf"/>
</dbReference>
<dbReference type="InterPro" id="IPR013096">
    <property type="entry name" value="Cupin_2"/>
</dbReference>
<dbReference type="GO" id="GO:0003677">
    <property type="term" value="F:DNA binding"/>
    <property type="evidence" value="ECO:0007669"/>
    <property type="project" value="UniProtKB-KW"/>
</dbReference>
<keyword evidence="1" id="KW-0238">DNA-binding</keyword>
<dbReference type="InterPro" id="IPR014710">
    <property type="entry name" value="RmlC-like_jellyroll"/>
</dbReference>
<keyword evidence="4" id="KW-1185">Reference proteome</keyword>